<organism evidence="2 3">
    <name type="scientific">Penicillium italicum</name>
    <name type="common">Blue mold</name>
    <dbReference type="NCBI Taxonomy" id="40296"/>
    <lineage>
        <taxon>Eukaryota</taxon>
        <taxon>Fungi</taxon>
        <taxon>Dikarya</taxon>
        <taxon>Ascomycota</taxon>
        <taxon>Pezizomycotina</taxon>
        <taxon>Eurotiomycetes</taxon>
        <taxon>Eurotiomycetidae</taxon>
        <taxon>Eurotiales</taxon>
        <taxon>Aspergillaceae</taxon>
        <taxon>Penicillium</taxon>
    </lineage>
</organism>
<evidence type="ECO:0000313" key="3">
    <source>
        <dbReference type="Proteomes" id="UP000030104"/>
    </source>
</evidence>
<dbReference type="AlphaFoldDB" id="A0A0A2LD77"/>
<dbReference type="HOGENOM" id="CLU_1251045_0_0_1"/>
<feature type="region of interest" description="Disordered" evidence="1">
    <location>
        <begin position="148"/>
        <end position="170"/>
    </location>
</feature>
<name>A0A0A2LD77_PENIT</name>
<evidence type="ECO:0000313" key="2">
    <source>
        <dbReference type="EMBL" id="KGO74580.1"/>
    </source>
</evidence>
<protein>
    <submittedName>
        <fullName evidence="2">Uncharacterized protein</fullName>
    </submittedName>
</protein>
<accession>A0A0A2LD77</accession>
<feature type="compositionally biased region" description="Polar residues" evidence="1">
    <location>
        <begin position="192"/>
        <end position="211"/>
    </location>
</feature>
<dbReference type="OrthoDB" id="4186058at2759"/>
<dbReference type="PhylomeDB" id="A0A0A2LD77"/>
<feature type="region of interest" description="Disordered" evidence="1">
    <location>
        <begin position="23"/>
        <end position="63"/>
    </location>
</feature>
<dbReference type="EMBL" id="JQGA01000595">
    <property type="protein sequence ID" value="KGO74580.1"/>
    <property type="molecule type" value="Genomic_DNA"/>
</dbReference>
<gene>
    <name evidence="2" type="ORF">PITC_002250</name>
</gene>
<dbReference type="Proteomes" id="UP000030104">
    <property type="component" value="Unassembled WGS sequence"/>
</dbReference>
<sequence>MQDLPMDDGTSCAKPNQHFEYLSRFTSSDAAADHQPEESEQSMDDSGPSTPIHDTNLFEESEDLQVIKPYDIEEPDDELETSIPRVDLLCLPDRFERWQRDLTDHLNDMDSQPSGSSSNTFHLVRRRGQKRKPVYNTLATHQGYSHFAQRHASADNQPEAHEPRSKRRRLSELQKWIAQDIDSFVAFREGNVNESSGSETASIDLTGNDIMNDSPMADEMDID</sequence>
<dbReference type="OMA" id="WHAQDID"/>
<comment type="caution">
    <text evidence="2">The sequence shown here is derived from an EMBL/GenBank/DDBJ whole genome shotgun (WGS) entry which is preliminary data.</text>
</comment>
<keyword evidence="3" id="KW-1185">Reference proteome</keyword>
<evidence type="ECO:0000256" key="1">
    <source>
        <dbReference type="SAM" id="MobiDB-lite"/>
    </source>
</evidence>
<proteinExistence type="predicted"/>
<reference evidence="2 3" key="1">
    <citation type="journal article" date="2015" name="Mol. Plant Microbe Interact.">
        <title>Genome, transcriptome, and functional analyses of Penicillium expansum provide new insights into secondary metabolism and pathogenicity.</title>
        <authorList>
            <person name="Ballester A.R."/>
            <person name="Marcet-Houben M."/>
            <person name="Levin E."/>
            <person name="Sela N."/>
            <person name="Selma-Lazaro C."/>
            <person name="Carmona L."/>
            <person name="Wisniewski M."/>
            <person name="Droby S."/>
            <person name="Gonzalez-Candelas L."/>
            <person name="Gabaldon T."/>
        </authorList>
    </citation>
    <scope>NUCLEOTIDE SEQUENCE [LARGE SCALE GENOMIC DNA]</scope>
    <source>
        <strain evidence="2 3">PHI-1</strain>
    </source>
</reference>
<feature type="region of interest" description="Disordered" evidence="1">
    <location>
        <begin position="192"/>
        <end position="223"/>
    </location>
</feature>